<dbReference type="Pfam" id="PF13640">
    <property type="entry name" value="2OG-FeII_Oxy_3"/>
    <property type="match status" value="1"/>
</dbReference>
<accession>A0A381U5A3</accession>
<evidence type="ECO:0000259" key="1">
    <source>
        <dbReference type="Pfam" id="PF13640"/>
    </source>
</evidence>
<proteinExistence type="predicted"/>
<dbReference type="EMBL" id="UINC01005686">
    <property type="protein sequence ID" value="SVA22921.1"/>
    <property type="molecule type" value="Genomic_DNA"/>
</dbReference>
<organism evidence="2">
    <name type="scientific">marine metagenome</name>
    <dbReference type="NCBI Taxonomy" id="408172"/>
    <lineage>
        <taxon>unclassified sequences</taxon>
        <taxon>metagenomes</taxon>
        <taxon>ecological metagenomes</taxon>
    </lineage>
</organism>
<dbReference type="Gene3D" id="2.60.120.620">
    <property type="entry name" value="q2cbj1_9rhob like domain"/>
    <property type="match status" value="1"/>
</dbReference>
<gene>
    <name evidence="2" type="ORF">METZ01_LOCUS75775</name>
</gene>
<feature type="domain" description="Prolyl 4-hydroxylase alpha subunit Fe(2+) 2OG dioxygenase" evidence="1">
    <location>
        <begin position="75"/>
        <end position="157"/>
    </location>
</feature>
<dbReference type="AlphaFoldDB" id="A0A381U5A3"/>
<evidence type="ECO:0000313" key="2">
    <source>
        <dbReference type="EMBL" id="SVA22921.1"/>
    </source>
</evidence>
<reference evidence="2" key="1">
    <citation type="submission" date="2018-05" db="EMBL/GenBank/DDBJ databases">
        <authorList>
            <person name="Lanie J.A."/>
            <person name="Ng W.-L."/>
            <person name="Kazmierczak K.M."/>
            <person name="Andrzejewski T.M."/>
            <person name="Davidsen T.M."/>
            <person name="Wayne K.J."/>
            <person name="Tettelin H."/>
            <person name="Glass J.I."/>
            <person name="Rusch D."/>
            <person name="Podicherti R."/>
            <person name="Tsui H.-C.T."/>
            <person name="Winkler M.E."/>
        </authorList>
    </citation>
    <scope>NUCLEOTIDE SEQUENCE</scope>
</reference>
<sequence length="158" mass="18850">MFNGRTCLFEDDVIEYFNDYWNEHSNTDRLSYEEKYYKLHKVRRLHPYSTHKEFFDKIKYFEQVFPFYKLNTCYFLEYGKGSFAELHHDHISKLTTVTMLNKSEDLIGGEFIISDDNDSTSSIIDLRVGETYFLDQTVKHGVAKIVKGTRLVLITWMK</sequence>
<name>A0A381U5A3_9ZZZZ</name>
<dbReference type="InterPro" id="IPR044862">
    <property type="entry name" value="Pro_4_hyd_alph_FE2OG_OXY"/>
</dbReference>
<protein>
    <recommendedName>
        <fullName evidence="1">Prolyl 4-hydroxylase alpha subunit Fe(2+) 2OG dioxygenase domain-containing protein</fullName>
    </recommendedName>
</protein>